<protein>
    <submittedName>
        <fullName evidence="2">Diguanylate cyclase (GGDEF) domain-containing protein</fullName>
    </submittedName>
</protein>
<dbReference type="SUPFAM" id="SSF55073">
    <property type="entry name" value="Nucleotide cyclase"/>
    <property type="match status" value="1"/>
</dbReference>
<dbReference type="PROSITE" id="PS50887">
    <property type="entry name" value="GGDEF"/>
    <property type="match status" value="1"/>
</dbReference>
<proteinExistence type="predicted"/>
<dbReference type="eggNOG" id="COG3706">
    <property type="taxonomic scope" value="Bacteria"/>
</dbReference>
<gene>
    <name evidence="2" type="ORF">CTER_4214</name>
</gene>
<dbReference type="GO" id="GO:0005886">
    <property type="term" value="C:plasma membrane"/>
    <property type="evidence" value="ECO:0007669"/>
    <property type="project" value="TreeGrafter"/>
</dbReference>
<dbReference type="InterPro" id="IPR043128">
    <property type="entry name" value="Rev_trsase/Diguanyl_cyclase"/>
</dbReference>
<dbReference type="InterPro" id="IPR000160">
    <property type="entry name" value="GGDEF_dom"/>
</dbReference>
<sequence>MKEKDFEQLLGCLDIIRNMYEHIRFVDPVNSKVINVNEKNEIDTEAEEIKCYTFWGNTTVCKNCISMRAYIENKSFVKIEYNPDKIVMTTAVPVELKEGRVVVELMKDATDSLIFENKLSGDITELLIMIDNINNLAVRDALTGIYNRRYINEKLPIELISSIVNKKLLSVIMIDIDHYKRVNDTYGHLVGDMVLKTLTGIIQSCIRRDTDWLARYGGEEFLVCLPGAPLRMTVEIAESMRKAIESRAIVSGEHEIKVTASFGVSCRIYTKDNNYEDVIEEADKNLLLAKRNGRNRVEW</sequence>
<dbReference type="Pfam" id="PF00990">
    <property type="entry name" value="GGDEF"/>
    <property type="match status" value="1"/>
</dbReference>
<dbReference type="CDD" id="cd01949">
    <property type="entry name" value="GGDEF"/>
    <property type="match status" value="1"/>
</dbReference>
<comment type="caution">
    <text evidence="2">The sequence shown here is derived from an EMBL/GenBank/DDBJ whole genome shotgun (WGS) entry which is preliminary data.</text>
</comment>
<dbReference type="PANTHER" id="PTHR45138:SF9">
    <property type="entry name" value="DIGUANYLATE CYCLASE DGCM-RELATED"/>
    <property type="match status" value="1"/>
</dbReference>
<dbReference type="GO" id="GO:0043709">
    <property type="term" value="P:cell adhesion involved in single-species biofilm formation"/>
    <property type="evidence" value="ECO:0007669"/>
    <property type="project" value="TreeGrafter"/>
</dbReference>
<dbReference type="FunFam" id="3.30.70.270:FF:000001">
    <property type="entry name" value="Diguanylate cyclase domain protein"/>
    <property type="match status" value="1"/>
</dbReference>
<dbReference type="AlphaFoldDB" id="S0FND9"/>
<dbReference type="InterPro" id="IPR050469">
    <property type="entry name" value="Diguanylate_Cyclase"/>
</dbReference>
<evidence type="ECO:0000259" key="1">
    <source>
        <dbReference type="PROSITE" id="PS50887"/>
    </source>
</evidence>
<dbReference type="Gene3D" id="3.30.70.270">
    <property type="match status" value="1"/>
</dbReference>
<reference evidence="2 3" key="1">
    <citation type="journal article" date="2013" name="Genome Announc.">
        <title>Draft Genome Sequence of the Cellulolytic, Mesophilic, Anaerobic Bacterium Clostridium termitidis Strain CT1112 (DSM 5398).</title>
        <authorList>
            <person name="Lal S."/>
            <person name="Ramachandran U."/>
            <person name="Zhang X."/>
            <person name="Munir R."/>
            <person name="Sparling R."/>
            <person name="Levin D.B."/>
        </authorList>
    </citation>
    <scope>NUCLEOTIDE SEQUENCE [LARGE SCALE GENOMIC DNA]</scope>
    <source>
        <strain evidence="2 3">CT1112</strain>
    </source>
</reference>
<organism evidence="2 3">
    <name type="scientific">Ruminiclostridium cellobioparum subsp. termitidis CT1112</name>
    <dbReference type="NCBI Taxonomy" id="1195236"/>
    <lineage>
        <taxon>Bacteria</taxon>
        <taxon>Bacillati</taxon>
        <taxon>Bacillota</taxon>
        <taxon>Clostridia</taxon>
        <taxon>Eubacteriales</taxon>
        <taxon>Oscillospiraceae</taxon>
        <taxon>Ruminiclostridium</taxon>
    </lineage>
</organism>
<evidence type="ECO:0000313" key="3">
    <source>
        <dbReference type="Proteomes" id="UP000014155"/>
    </source>
</evidence>
<feature type="domain" description="GGDEF" evidence="1">
    <location>
        <begin position="167"/>
        <end position="299"/>
    </location>
</feature>
<accession>S0FND9</accession>
<dbReference type="STRING" id="1195236.CTER_4214"/>
<dbReference type="SMART" id="SM00267">
    <property type="entry name" value="GGDEF"/>
    <property type="match status" value="1"/>
</dbReference>
<dbReference type="EMBL" id="AORV01000060">
    <property type="protein sequence ID" value="EMS69998.1"/>
    <property type="molecule type" value="Genomic_DNA"/>
</dbReference>
<dbReference type="PATRIC" id="fig|1195236.3.peg.4388"/>
<keyword evidence="3" id="KW-1185">Reference proteome</keyword>
<name>S0FND9_RUMCE</name>
<dbReference type="RefSeq" id="WP_004629004.1">
    <property type="nucleotide sequence ID" value="NZ_AORV01000060.1"/>
</dbReference>
<dbReference type="GO" id="GO:0052621">
    <property type="term" value="F:diguanylate cyclase activity"/>
    <property type="evidence" value="ECO:0007669"/>
    <property type="project" value="TreeGrafter"/>
</dbReference>
<dbReference type="GO" id="GO:1902201">
    <property type="term" value="P:negative regulation of bacterial-type flagellum-dependent cell motility"/>
    <property type="evidence" value="ECO:0007669"/>
    <property type="project" value="TreeGrafter"/>
</dbReference>
<dbReference type="PANTHER" id="PTHR45138">
    <property type="entry name" value="REGULATORY COMPONENTS OF SENSORY TRANSDUCTION SYSTEM"/>
    <property type="match status" value="1"/>
</dbReference>
<dbReference type="NCBIfam" id="TIGR00254">
    <property type="entry name" value="GGDEF"/>
    <property type="match status" value="1"/>
</dbReference>
<dbReference type="InterPro" id="IPR029787">
    <property type="entry name" value="Nucleotide_cyclase"/>
</dbReference>
<dbReference type="Proteomes" id="UP000014155">
    <property type="component" value="Unassembled WGS sequence"/>
</dbReference>
<evidence type="ECO:0000313" key="2">
    <source>
        <dbReference type="EMBL" id="EMS69998.1"/>
    </source>
</evidence>